<dbReference type="OrthoDB" id="2641874at2759"/>
<reference evidence="1 2" key="1">
    <citation type="journal article" date="2018" name="Nat. Ecol. Evol.">
        <title>Pezizomycetes genomes reveal the molecular basis of ectomycorrhizal truffle lifestyle.</title>
        <authorList>
            <person name="Murat C."/>
            <person name="Payen T."/>
            <person name="Noel B."/>
            <person name="Kuo A."/>
            <person name="Morin E."/>
            <person name="Chen J."/>
            <person name="Kohler A."/>
            <person name="Krizsan K."/>
            <person name="Balestrini R."/>
            <person name="Da Silva C."/>
            <person name="Montanini B."/>
            <person name="Hainaut M."/>
            <person name="Levati E."/>
            <person name="Barry K.W."/>
            <person name="Belfiori B."/>
            <person name="Cichocki N."/>
            <person name="Clum A."/>
            <person name="Dockter R.B."/>
            <person name="Fauchery L."/>
            <person name="Guy J."/>
            <person name="Iotti M."/>
            <person name="Le Tacon F."/>
            <person name="Lindquist E.A."/>
            <person name="Lipzen A."/>
            <person name="Malagnac F."/>
            <person name="Mello A."/>
            <person name="Molinier V."/>
            <person name="Miyauchi S."/>
            <person name="Poulain J."/>
            <person name="Riccioni C."/>
            <person name="Rubini A."/>
            <person name="Sitrit Y."/>
            <person name="Splivallo R."/>
            <person name="Traeger S."/>
            <person name="Wang M."/>
            <person name="Zifcakova L."/>
            <person name="Wipf D."/>
            <person name="Zambonelli A."/>
            <person name="Paolocci F."/>
            <person name="Nowrousian M."/>
            <person name="Ottonello S."/>
            <person name="Baldrian P."/>
            <person name="Spatafora J.W."/>
            <person name="Henrissat B."/>
            <person name="Nagy L.G."/>
            <person name="Aury J.M."/>
            <person name="Wincker P."/>
            <person name="Grigoriev I.V."/>
            <person name="Bonfante P."/>
            <person name="Martin F.M."/>
        </authorList>
    </citation>
    <scope>NUCLEOTIDE SEQUENCE [LARGE SCALE GENOMIC DNA]</scope>
    <source>
        <strain evidence="1 2">120613-1</strain>
    </source>
</reference>
<proteinExistence type="predicted"/>
<name>A0A3N4IX52_9PEZI</name>
<dbReference type="Proteomes" id="UP000276215">
    <property type="component" value="Unassembled WGS sequence"/>
</dbReference>
<protein>
    <submittedName>
        <fullName evidence="1">Uncharacterized protein</fullName>
    </submittedName>
</protein>
<dbReference type="AlphaFoldDB" id="A0A3N4IX52"/>
<dbReference type="EMBL" id="ML120571">
    <property type="protein sequence ID" value="RPA89527.1"/>
    <property type="molecule type" value="Genomic_DNA"/>
</dbReference>
<evidence type="ECO:0000313" key="1">
    <source>
        <dbReference type="EMBL" id="RPA89527.1"/>
    </source>
</evidence>
<keyword evidence="2" id="KW-1185">Reference proteome</keyword>
<gene>
    <name evidence="1" type="ORF">L873DRAFT_1822682</name>
</gene>
<sequence length="97" mass="10874">MAPPHTQKLFKKHTEKNIVGYEIIALADFGWGYKHILKKTGVLVLTAQGIVKRCHTYCQIEDAPRSGKPTLLSQDNLEAIEEAVENNPPSFVNELTK</sequence>
<accession>A0A3N4IX52</accession>
<evidence type="ECO:0000313" key="2">
    <source>
        <dbReference type="Proteomes" id="UP000276215"/>
    </source>
</evidence>
<organism evidence="1 2">
    <name type="scientific">Choiromyces venosus 120613-1</name>
    <dbReference type="NCBI Taxonomy" id="1336337"/>
    <lineage>
        <taxon>Eukaryota</taxon>
        <taxon>Fungi</taxon>
        <taxon>Dikarya</taxon>
        <taxon>Ascomycota</taxon>
        <taxon>Pezizomycotina</taxon>
        <taxon>Pezizomycetes</taxon>
        <taxon>Pezizales</taxon>
        <taxon>Tuberaceae</taxon>
        <taxon>Choiromyces</taxon>
    </lineage>
</organism>
<feature type="non-terminal residue" evidence="1">
    <location>
        <position position="97"/>
    </location>
</feature>